<organism evidence="1 2">
    <name type="scientific">Hymenoscyphus albidus</name>
    <dbReference type="NCBI Taxonomy" id="595503"/>
    <lineage>
        <taxon>Eukaryota</taxon>
        <taxon>Fungi</taxon>
        <taxon>Dikarya</taxon>
        <taxon>Ascomycota</taxon>
        <taxon>Pezizomycotina</taxon>
        <taxon>Leotiomycetes</taxon>
        <taxon>Helotiales</taxon>
        <taxon>Helotiaceae</taxon>
        <taxon>Hymenoscyphus</taxon>
    </lineage>
</organism>
<sequence length="551" mass="58159">MSTANTDHVEEIYAFPQATFIENIHVRSNGSLLLSTLNTGKLYSLDPNAAKPAPVVVAILPGSTGLTGIATIEPNLYAISGGLHSEFIFANDSMAIYVVSLPPTIASTNPNAGNDQVAIIVDQIPVNKTLMMNGLTSLPQKPHILLSADSIGGRILRINTQTRAVDVSFSDAALGPGGPTTVPLGANGLHTSSSGDYLYFSNSGQGTFARVKINAEGDKEGPIEIIARLAGEISLLNAYDDFALDAAGNAYVSVHSTSLQKITPAGVQTTVATQLKDPTAAAMSGHGEYVYISTGGGIIDGARLACRTELSEALLNQNKPQTFYLLLDYLSIIINRNISIMRLIVAGSTGFVGTKVIRQALSDPAITSIAALARRKTEIPKNVAPNVDTSKLTSVICEDFENYLESVKKELSGADACICDPTNTTNTTNNPFRFIYCSGANSEQDPNKKPWVLGDYCLIRGLVESKVLNFAKESNGTVLAAVAKSGLIDAPGKTGPVMKVVQTIGSTIIGLPKVDISEISATLLKQAVDGIEKEILLNEDLVRIGRGVLDA</sequence>
<dbReference type="Gene3D" id="3.40.50.720">
    <property type="entry name" value="NAD(P)-binding Rossmann-like Domain"/>
    <property type="match status" value="1"/>
</dbReference>
<dbReference type="Proteomes" id="UP000701801">
    <property type="component" value="Unassembled WGS sequence"/>
</dbReference>
<evidence type="ECO:0000313" key="1">
    <source>
        <dbReference type="EMBL" id="CAG8984082.1"/>
    </source>
</evidence>
<evidence type="ECO:0000313" key="2">
    <source>
        <dbReference type="Proteomes" id="UP000701801"/>
    </source>
</evidence>
<dbReference type="OrthoDB" id="3535423at2759"/>
<dbReference type="EMBL" id="CAJVRM010000749">
    <property type="protein sequence ID" value="CAG8984082.1"/>
    <property type="molecule type" value="Genomic_DNA"/>
</dbReference>
<dbReference type="Gene3D" id="2.120.10.30">
    <property type="entry name" value="TolB, C-terminal domain"/>
    <property type="match status" value="1"/>
</dbReference>
<keyword evidence="2" id="KW-1185">Reference proteome</keyword>
<dbReference type="InterPro" id="IPR052998">
    <property type="entry name" value="Hetero-Diels-Alderase-like"/>
</dbReference>
<dbReference type="AlphaFoldDB" id="A0A9N9M4K2"/>
<proteinExistence type="predicted"/>
<dbReference type="SUPFAM" id="SSF51735">
    <property type="entry name" value="NAD(P)-binding Rossmann-fold domains"/>
    <property type="match status" value="1"/>
</dbReference>
<dbReference type="PANTHER" id="PTHR42060:SF1">
    <property type="entry name" value="NHL REPEAT-CONTAINING PROTEIN"/>
    <property type="match status" value="1"/>
</dbReference>
<dbReference type="PANTHER" id="PTHR42060">
    <property type="entry name" value="NHL REPEAT-CONTAINING PROTEIN-RELATED"/>
    <property type="match status" value="1"/>
</dbReference>
<evidence type="ECO:0008006" key="3">
    <source>
        <dbReference type="Google" id="ProtNLM"/>
    </source>
</evidence>
<dbReference type="InterPro" id="IPR036291">
    <property type="entry name" value="NAD(P)-bd_dom_sf"/>
</dbReference>
<comment type="caution">
    <text evidence="1">The sequence shown here is derived from an EMBL/GenBank/DDBJ whole genome shotgun (WGS) entry which is preliminary data.</text>
</comment>
<protein>
    <recommendedName>
        <fullName evidence="3">SMP-30/Gluconolactonase/LRE-like region domain-containing protein</fullName>
    </recommendedName>
</protein>
<reference evidence="1" key="1">
    <citation type="submission" date="2021-07" db="EMBL/GenBank/DDBJ databases">
        <authorList>
            <person name="Durling M."/>
        </authorList>
    </citation>
    <scope>NUCLEOTIDE SEQUENCE</scope>
</reference>
<dbReference type="InterPro" id="IPR011042">
    <property type="entry name" value="6-blade_b-propeller_TolB-like"/>
</dbReference>
<dbReference type="SUPFAM" id="SSF63829">
    <property type="entry name" value="Calcium-dependent phosphotriesterase"/>
    <property type="match status" value="1"/>
</dbReference>
<gene>
    <name evidence="1" type="ORF">HYALB_00003024</name>
</gene>
<name>A0A9N9M4K2_9HELO</name>
<accession>A0A9N9M4K2</accession>